<dbReference type="SUPFAM" id="SSF50814">
    <property type="entry name" value="Lipocalins"/>
    <property type="match status" value="1"/>
</dbReference>
<dbReference type="InterPro" id="IPR012674">
    <property type="entry name" value="Calycin"/>
</dbReference>
<dbReference type="InterPro" id="IPR014878">
    <property type="entry name" value="THAP4-like_heme-bd"/>
</dbReference>
<reference evidence="2" key="1">
    <citation type="submission" date="2016-10" db="EMBL/GenBank/DDBJ databases">
        <authorList>
            <person name="de Groot N.N."/>
        </authorList>
    </citation>
    <scope>NUCLEOTIDE SEQUENCE</scope>
</reference>
<dbReference type="Gene3D" id="2.40.128.20">
    <property type="match status" value="1"/>
</dbReference>
<feature type="domain" description="THAP4-like heme-binding" evidence="1">
    <location>
        <begin position="5"/>
        <end position="177"/>
    </location>
</feature>
<gene>
    <name evidence="2" type="ORF">MNB_SM-4-1402</name>
</gene>
<evidence type="ECO:0000259" key="1">
    <source>
        <dbReference type="Pfam" id="PF08768"/>
    </source>
</evidence>
<sequence length="179" mass="19845">MDIDYGPLTKLIGTWKGDKGTDIAPDPEEEKEVNTFYETIVYTGIGTVTNAEEQTLAALHYVLNINRIGDNAPIHHQTGYWMWDKEHDEVTYSLAIPRAVCVVASGKAVESEGSTSLVVTTGISGVVQTEFMSKKAKTTSFTKTLKISGDTLHYFETTMVDIYGKSFEHTDENTLTRVK</sequence>
<protein>
    <submittedName>
        <fullName evidence="2">Mll0991 protein</fullName>
    </submittedName>
</protein>
<accession>A0A1W1CRB4</accession>
<dbReference type="EMBL" id="FPHF01000105">
    <property type="protein sequence ID" value="SFV68430.1"/>
    <property type="molecule type" value="Genomic_DNA"/>
</dbReference>
<dbReference type="Pfam" id="PF08768">
    <property type="entry name" value="THAP4_heme-bd"/>
    <property type="match status" value="1"/>
</dbReference>
<dbReference type="AlphaFoldDB" id="A0A1W1CRB4"/>
<organism evidence="2">
    <name type="scientific">hydrothermal vent metagenome</name>
    <dbReference type="NCBI Taxonomy" id="652676"/>
    <lineage>
        <taxon>unclassified sequences</taxon>
        <taxon>metagenomes</taxon>
        <taxon>ecological metagenomes</taxon>
    </lineage>
</organism>
<proteinExistence type="predicted"/>
<name>A0A1W1CRB4_9ZZZZ</name>
<evidence type="ECO:0000313" key="2">
    <source>
        <dbReference type="EMBL" id="SFV68430.1"/>
    </source>
</evidence>